<dbReference type="InterPro" id="IPR059018">
    <property type="entry name" value="HEAT_URB1"/>
</dbReference>
<accession>A0A4R0R1X4</accession>
<organism evidence="4 5">
    <name type="scientific">Steccherinum ochraceum</name>
    <dbReference type="NCBI Taxonomy" id="92696"/>
    <lineage>
        <taxon>Eukaryota</taxon>
        <taxon>Fungi</taxon>
        <taxon>Dikarya</taxon>
        <taxon>Basidiomycota</taxon>
        <taxon>Agaricomycotina</taxon>
        <taxon>Agaricomycetes</taxon>
        <taxon>Polyporales</taxon>
        <taxon>Steccherinaceae</taxon>
        <taxon>Steccherinum</taxon>
    </lineage>
</organism>
<protein>
    <submittedName>
        <fullName evidence="4">Uncharacterized protein</fullName>
    </submittedName>
</protein>
<keyword evidence="5" id="KW-1185">Reference proteome</keyword>
<feature type="domain" description="URB1 N-terminal" evidence="2">
    <location>
        <begin position="76"/>
        <end position="402"/>
    </location>
</feature>
<feature type="domain" description="URB1 central HEAT repeat" evidence="3">
    <location>
        <begin position="629"/>
        <end position="783"/>
    </location>
</feature>
<evidence type="ECO:0000313" key="5">
    <source>
        <dbReference type="Proteomes" id="UP000292702"/>
    </source>
</evidence>
<gene>
    <name evidence="4" type="ORF">EIP91_009190</name>
</gene>
<dbReference type="Proteomes" id="UP000292702">
    <property type="component" value="Unassembled WGS sequence"/>
</dbReference>
<evidence type="ECO:0000256" key="1">
    <source>
        <dbReference type="SAM" id="MobiDB-lite"/>
    </source>
</evidence>
<evidence type="ECO:0000259" key="3">
    <source>
        <dbReference type="Pfam" id="PF26140"/>
    </source>
</evidence>
<dbReference type="Pfam" id="PF26140">
    <property type="entry name" value="HEAT_URB1"/>
    <property type="match status" value="1"/>
</dbReference>
<dbReference type="PANTHER" id="PTHR13500:SF0">
    <property type="entry name" value="NUCLEOLAR PRE-RIBOSOMAL-ASSOCIATED PROTEIN 1"/>
    <property type="match status" value="1"/>
</dbReference>
<dbReference type="STRING" id="92696.A0A4R0R1X4"/>
<dbReference type="InterPro" id="IPR016024">
    <property type="entry name" value="ARM-type_fold"/>
</dbReference>
<reference evidence="4 5" key="1">
    <citation type="submission" date="2018-11" db="EMBL/GenBank/DDBJ databases">
        <title>Genome assembly of Steccherinum ochraceum LE-BIN_3174, the white-rot fungus of the Steccherinaceae family (The Residual Polyporoid clade, Polyporales, Basidiomycota).</title>
        <authorList>
            <person name="Fedorova T.V."/>
            <person name="Glazunova O.A."/>
            <person name="Landesman E.O."/>
            <person name="Moiseenko K.V."/>
            <person name="Psurtseva N.V."/>
            <person name="Savinova O.S."/>
            <person name="Shakhova N.V."/>
            <person name="Tyazhelova T.V."/>
            <person name="Vasina D.V."/>
        </authorList>
    </citation>
    <scope>NUCLEOTIDE SEQUENCE [LARGE SCALE GENOMIC DNA]</scope>
    <source>
        <strain evidence="4 5">LE-BIN_3174</strain>
    </source>
</reference>
<dbReference type="GO" id="GO:0005730">
    <property type="term" value="C:nucleolus"/>
    <property type="evidence" value="ECO:0007669"/>
    <property type="project" value="TreeGrafter"/>
</dbReference>
<dbReference type="GO" id="GO:0000466">
    <property type="term" value="P:maturation of 5.8S rRNA from tricistronic rRNA transcript (SSU-rRNA, 5.8S rRNA, LSU-rRNA)"/>
    <property type="evidence" value="ECO:0007669"/>
    <property type="project" value="TreeGrafter"/>
</dbReference>
<dbReference type="SUPFAM" id="SSF48371">
    <property type="entry name" value="ARM repeat"/>
    <property type="match status" value="1"/>
</dbReference>
<dbReference type="InterPro" id="IPR039844">
    <property type="entry name" value="URB1"/>
</dbReference>
<name>A0A4R0R1X4_9APHY</name>
<feature type="region of interest" description="Disordered" evidence="1">
    <location>
        <begin position="1"/>
        <end position="20"/>
    </location>
</feature>
<evidence type="ECO:0000259" key="2">
    <source>
        <dbReference type="Pfam" id="PF11707"/>
    </source>
</evidence>
<dbReference type="InterPro" id="IPR021714">
    <property type="entry name" value="URB1_N"/>
</dbReference>
<dbReference type="Pfam" id="PF11707">
    <property type="entry name" value="Npa1"/>
    <property type="match status" value="1"/>
</dbReference>
<dbReference type="GO" id="GO:0000463">
    <property type="term" value="P:maturation of LSU-rRNA from tricistronic rRNA transcript (SSU-rRNA, 5.8S rRNA, LSU-rRNA)"/>
    <property type="evidence" value="ECO:0007669"/>
    <property type="project" value="TreeGrafter"/>
</dbReference>
<comment type="caution">
    <text evidence="4">The sequence shown here is derived from an EMBL/GenBank/DDBJ whole genome shotgun (WGS) entry which is preliminary data.</text>
</comment>
<feature type="compositionally biased region" description="Polar residues" evidence="1">
    <location>
        <begin position="1"/>
        <end position="13"/>
    </location>
</feature>
<sequence length="868" mass="96510">MPGPKSASTSQQKTENKFKQAREIHTALQDQNEANLTKSLTLLRNQFTVKHDEQVAVTDERLVLLQAWLESAPAARDVFSIWEKSNSRQHAIQSAIVSLLSALLTLLSSHYSFQPLGAPIVNTLLSSQWLPKLNGYLASTNRDLVLFTLKLFNSLTLYGGGWERKTILEGFAWESKSLFKLLNMRRRGGENKNILAFPDIRSFFVLFLLSFVDVSTSPSVKASFLEQRRDIFASIFKGLSEDPYALVRRVLEVCWSGIWSDQKVKRTLKVSVFQESTMSQITKLYERRAPEGSDAEDVPADLVHHFLLAICTTPGVGVCFRDRGWYSRESGDSSEDSRKRASGGVYNRILGNVLNGLKVNEDARQQELALRILKACPELVAGYWSASSLTLEPRLSSKWIANISFLGSVISQPVPVGSFKIPDNSDLYNPSPPTMNVIVENILPSANIKTHFSRGLQSSSVLVQHCTALALTKCLTKYRSVVEAFETVEKALNEGDNGRWSARKSELEREVRRRIPDLQVVLAFAQQKGHDVLQGPSPSIQPEKAPEANLARNALLLECAQRLLWLYHQLLPSVVSEARFDVGKLLQTTYAADSSKSSAVTAGVDTLRHLHVLRLLMTSDQFSWSTKTGTQSNFGILLRFYAGTRASAIRSAIQSLLELTLSGSLMFQHDPDEISLWLSSLSSARNDAQTDDLDATITFLDDCAQRFTKTPYRYIEEQRNMLAPADMEMSDGPSSVASINPETCPSPLLMVVLEQISARLKPEKPIEAVIHAITRFVHPLFLQLASKVPTLALLQPLVNHFKSGLRLEEHLLSEASSVFVVKEEVQALSTDLAKIEGVAGANESTPEDFLATGAKRQVESYSLFFSYG</sequence>
<dbReference type="OrthoDB" id="72892at2759"/>
<evidence type="ECO:0000313" key="4">
    <source>
        <dbReference type="EMBL" id="TCD60982.1"/>
    </source>
</evidence>
<dbReference type="EMBL" id="RWJN01000519">
    <property type="protein sequence ID" value="TCD60982.1"/>
    <property type="molecule type" value="Genomic_DNA"/>
</dbReference>
<dbReference type="AlphaFoldDB" id="A0A4R0R1X4"/>
<dbReference type="PANTHER" id="PTHR13500">
    <property type="entry name" value="NUCLEOLAR PRERIBOSOMAL-ASSOCIATED PROTEIN 1"/>
    <property type="match status" value="1"/>
</dbReference>
<proteinExistence type="predicted"/>